<evidence type="ECO:0000256" key="1">
    <source>
        <dbReference type="SAM" id="Phobius"/>
    </source>
</evidence>
<sequence>HRMMYNATLEFLSVARHKRNSSHRKFLFLSQLMNDSGKVRNALEKMLQLIFRIFIACGIFSYLLRQFYCLVAKCIYLVVNDALVPQDDVSIEYWGRGGRVMLEISDSLQIRP</sequence>
<keyword evidence="1" id="KW-0472">Membrane</keyword>
<proteinExistence type="predicted"/>
<keyword evidence="2" id="KW-1185">Reference proteome</keyword>
<keyword evidence="1" id="KW-1133">Transmembrane helix</keyword>
<dbReference type="WBParaSite" id="PgB17_g066_t01">
    <property type="protein sequence ID" value="PgB17_g066_t01"/>
    <property type="gene ID" value="PgB17_g066"/>
</dbReference>
<feature type="transmembrane region" description="Helical" evidence="1">
    <location>
        <begin position="49"/>
        <end position="68"/>
    </location>
</feature>
<protein>
    <submittedName>
        <fullName evidence="3">Innexin</fullName>
    </submittedName>
</protein>
<accession>A0A914ZSF0</accession>
<dbReference type="AlphaFoldDB" id="A0A914ZSF0"/>
<name>A0A914ZSF0_PARUN</name>
<reference evidence="3" key="1">
    <citation type="submission" date="2022-11" db="UniProtKB">
        <authorList>
            <consortium name="WormBaseParasite"/>
        </authorList>
    </citation>
    <scope>IDENTIFICATION</scope>
</reference>
<keyword evidence="1" id="KW-0812">Transmembrane</keyword>
<organism evidence="2 3">
    <name type="scientific">Parascaris univalens</name>
    <name type="common">Nematode worm</name>
    <dbReference type="NCBI Taxonomy" id="6257"/>
    <lineage>
        <taxon>Eukaryota</taxon>
        <taxon>Metazoa</taxon>
        <taxon>Ecdysozoa</taxon>
        <taxon>Nematoda</taxon>
        <taxon>Chromadorea</taxon>
        <taxon>Rhabditida</taxon>
        <taxon>Spirurina</taxon>
        <taxon>Ascaridomorpha</taxon>
        <taxon>Ascaridoidea</taxon>
        <taxon>Ascarididae</taxon>
        <taxon>Parascaris</taxon>
    </lineage>
</organism>
<evidence type="ECO:0000313" key="2">
    <source>
        <dbReference type="Proteomes" id="UP000887569"/>
    </source>
</evidence>
<evidence type="ECO:0000313" key="3">
    <source>
        <dbReference type="WBParaSite" id="PgB17_g066_t01"/>
    </source>
</evidence>
<dbReference type="Proteomes" id="UP000887569">
    <property type="component" value="Unplaced"/>
</dbReference>